<comment type="subcellular location">
    <subcellularLocation>
        <location evidence="1">Membrane</location>
    </subcellularLocation>
</comment>
<evidence type="ECO:0000256" key="5">
    <source>
        <dbReference type="ARBA" id="ARBA00023136"/>
    </source>
</evidence>
<evidence type="ECO:0000256" key="7">
    <source>
        <dbReference type="SAM" id="Phobius"/>
    </source>
</evidence>
<dbReference type="PIRSF" id="PIRSF015840">
    <property type="entry name" value="DUF284_TM_euk"/>
    <property type="match status" value="1"/>
</dbReference>
<dbReference type="GO" id="GO:0005783">
    <property type="term" value="C:endoplasmic reticulum"/>
    <property type="evidence" value="ECO:0007669"/>
    <property type="project" value="TreeGrafter"/>
</dbReference>
<dbReference type="InterPro" id="IPR005045">
    <property type="entry name" value="CDC50/LEM3_fam"/>
</dbReference>
<name>A0A8X7PLX8_BRACI</name>
<evidence type="ECO:0000313" key="8">
    <source>
        <dbReference type="EMBL" id="KAG2254839.1"/>
    </source>
</evidence>
<dbReference type="AlphaFoldDB" id="A0A8X7PLX8"/>
<keyword evidence="3 7" id="KW-0812">Transmembrane</keyword>
<dbReference type="GO" id="GO:0005886">
    <property type="term" value="C:plasma membrane"/>
    <property type="evidence" value="ECO:0007669"/>
    <property type="project" value="TreeGrafter"/>
</dbReference>
<feature type="transmembrane region" description="Helical" evidence="7">
    <location>
        <begin position="31"/>
        <end position="52"/>
    </location>
</feature>
<evidence type="ECO:0000256" key="6">
    <source>
        <dbReference type="PIRNR" id="PIRNR015840"/>
    </source>
</evidence>
<evidence type="ECO:0000313" key="9">
    <source>
        <dbReference type="Proteomes" id="UP000886595"/>
    </source>
</evidence>
<keyword evidence="4 7" id="KW-1133">Transmembrane helix</keyword>
<sequence>MSSNVGTSEPSDSKFTQQELPACKPILTPSWVILTFLVAGVVFIPLGVICLFASQGVLIVFRFCLLLNFFILTVSFGHSMRYVKSRSDAQLRSPREERDVQKCAPEDNVGGEPIVPCGLVAWSLFNDTYQFSRNSQELPVNKKDISWKSDRDSKFGKNVFPKNFQTGAPIGGGTLDPNKPLYGKIETDLNAGDTIRVLLGNNYNTYSFNGEKKLVLSTTSWLGGRNDFLGGSVSHCGQHLLVLGCYILRTISMKWSCCLMGFRQLGDPLYLSWNRSPGG</sequence>
<keyword evidence="9" id="KW-1185">Reference proteome</keyword>
<comment type="caution">
    <text evidence="8">The sequence shown here is derived from an EMBL/GenBank/DDBJ whole genome shotgun (WGS) entry which is preliminary data.</text>
</comment>
<gene>
    <name evidence="8" type="ORF">Bca52824_084975</name>
</gene>
<comment type="similarity">
    <text evidence="2 6">Belongs to the CDC50/LEM3 family.</text>
</comment>
<reference evidence="8 9" key="1">
    <citation type="submission" date="2020-02" db="EMBL/GenBank/DDBJ databases">
        <authorList>
            <person name="Ma Q."/>
            <person name="Huang Y."/>
            <person name="Song X."/>
            <person name="Pei D."/>
        </authorList>
    </citation>
    <scope>NUCLEOTIDE SEQUENCE [LARGE SCALE GENOMIC DNA]</scope>
    <source>
        <strain evidence="8">Sxm20200214</strain>
        <tissue evidence="8">Leaf</tissue>
    </source>
</reference>
<accession>A0A8X7PLX8</accession>
<keyword evidence="5 6" id="KW-0472">Membrane</keyword>
<feature type="transmembrane region" description="Helical" evidence="7">
    <location>
        <begin position="59"/>
        <end position="77"/>
    </location>
</feature>
<dbReference type="PANTHER" id="PTHR10926">
    <property type="entry name" value="CELL CYCLE CONTROL PROTEIN 50"/>
    <property type="match status" value="1"/>
</dbReference>
<proteinExistence type="inferred from homology"/>
<dbReference type="EMBL" id="JAAMPC010000016">
    <property type="protein sequence ID" value="KAG2254839.1"/>
    <property type="molecule type" value="Genomic_DNA"/>
</dbReference>
<dbReference type="GO" id="GO:0005794">
    <property type="term" value="C:Golgi apparatus"/>
    <property type="evidence" value="ECO:0007669"/>
    <property type="project" value="TreeGrafter"/>
</dbReference>
<protein>
    <recommendedName>
        <fullName evidence="6">ALA-interacting subunit</fullName>
    </recommendedName>
</protein>
<dbReference type="Pfam" id="PF03381">
    <property type="entry name" value="CDC50"/>
    <property type="match status" value="2"/>
</dbReference>
<evidence type="ECO:0000256" key="1">
    <source>
        <dbReference type="ARBA" id="ARBA00004370"/>
    </source>
</evidence>
<evidence type="ECO:0000256" key="2">
    <source>
        <dbReference type="ARBA" id="ARBA00009457"/>
    </source>
</evidence>
<evidence type="ECO:0000256" key="3">
    <source>
        <dbReference type="ARBA" id="ARBA00022692"/>
    </source>
</evidence>
<dbReference type="PANTHER" id="PTHR10926:SF50">
    <property type="entry name" value="ALA-INTERACTING SUBUNIT 5"/>
    <property type="match status" value="1"/>
</dbReference>
<dbReference type="Proteomes" id="UP000886595">
    <property type="component" value="Unassembled WGS sequence"/>
</dbReference>
<evidence type="ECO:0000256" key="4">
    <source>
        <dbReference type="ARBA" id="ARBA00022989"/>
    </source>
</evidence>
<organism evidence="8 9">
    <name type="scientific">Brassica carinata</name>
    <name type="common">Ethiopian mustard</name>
    <name type="synonym">Abyssinian cabbage</name>
    <dbReference type="NCBI Taxonomy" id="52824"/>
    <lineage>
        <taxon>Eukaryota</taxon>
        <taxon>Viridiplantae</taxon>
        <taxon>Streptophyta</taxon>
        <taxon>Embryophyta</taxon>
        <taxon>Tracheophyta</taxon>
        <taxon>Spermatophyta</taxon>
        <taxon>Magnoliopsida</taxon>
        <taxon>eudicotyledons</taxon>
        <taxon>Gunneridae</taxon>
        <taxon>Pentapetalae</taxon>
        <taxon>rosids</taxon>
        <taxon>malvids</taxon>
        <taxon>Brassicales</taxon>
        <taxon>Brassicaceae</taxon>
        <taxon>Brassiceae</taxon>
        <taxon>Brassica</taxon>
    </lineage>
</organism>
<dbReference type="OrthoDB" id="340608at2759"/>